<gene>
    <name evidence="1" type="ORF">IAB80_01490</name>
</gene>
<dbReference type="AlphaFoldDB" id="A0A9D9ISN8"/>
<feature type="non-terminal residue" evidence="1">
    <location>
        <position position="1"/>
    </location>
</feature>
<accession>A0A9D9ISN8</accession>
<evidence type="ECO:0000313" key="1">
    <source>
        <dbReference type="EMBL" id="MBO8477561.1"/>
    </source>
</evidence>
<protein>
    <recommendedName>
        <fullName evidence="3">6-bladed beta-propeller</fullName>
    </recommendedName>
</protein>
<evidence type="ECO:0000313" key="2">
    <source>
        <dbReference type="Proteomes" id="UP000823771"/>
    </source>
</evidence>
<comment type="caution">
    <text evidence="1">The sequence shown here is derived from an EMBL/GenBank/DDBJ whole genome shotgun (WGS) entry which is preliminary data.</text>
</comment>
<dbReference type="Proteomes" id="UP000823771">
    <property type="component" value="Unassembled WGS sequence"/>
</dbReference>
<sequence>EYYVRYALTKGRKIASRFVSSDETDGKIYLQFFFDLDPCTLIYDSRTKEYKATGRTSEGVFIGMPGHIRDGAMYAFISPQELKDYINESVLDEHGRKVLSSITEDSNWVIVKYKLK</sequence>
<dbReference type="EMBL" id="JADILZ010000015">
    <property type="protein sequence ID" value="MBO8477561.1"/>
    <property type="molecule type" value="Genomic_DNA"/>
</dbReference>
<reference evidence="1" key="1">
    <citation type="submission" date="2020-10" db="EMBL/GenBank/DDBJ databases">
        <authorList>
            <person name="Gilroy R."/>
        </authorList>
    </citation>
    <scope>NUCLEOTIDE SEQUENCE</scope>
    <source>
        <strain evidence="1">2478</strain>
    </source>
</reference>
<organism evidence="1 2">
    <name type="scientific">Candidatus Cryptobacteroides excrementipullorum</name>
    <dbReference type="NCBI Taxonomy" id="2840761"/>
    <lineage>
        <taxon>Bacteria</taxon>
        <taxon>Pseudomonadati</taxon>
        <taxon>Bacteroidota</taxon>
        <taxon>Bacteroidia</taxon>
        <taxon>Bacteroidales</taxon>
        <taxon>Candidatus Cryptobacteroides</taxon>
    </lineage>
</organism>
<evidence type="ECO:0008006" key="3">
    <source>
        <dbReference type="Google" id="ProtNLM"/>
    </source>
</evidence>
<reference evidence="1" key="2">
    <citation type="journal article" date="2021" name="PeerJ">
        <title>Extensive microbial diversity within the chicken gut microbiome revealed by metagenomics and culture.</title>
        <authorList>
            <person name="Gilroy R."/>
            <person name="Ravi A."/>
            <person name="Getino M."/>
            <person name="Pursley I."/>
            <person name="Horton D.L."/>
            <person name="Alikhan N.F."/>
            <person name="Baker D."/>
            <person name="Gharbi K."/>
            <person name="Hall N."/>
            <person name="Watson M."/>
            <person name="Adriaenssens E.M."/>
            <person name="Foster-Nyarko E."/>
            <person name="Jarju S."/>
            <person name="Secka A."/>
            <person name="Antonio M."/>
            <person name="Oren A."/>
            <person name="Chaudhuri R.R."/>
            <person name="La Ragione R."/>
            <person name="Hildebrand F."/>
            <person name="Pallen M.J."/>
        </authorList>
    </citation>
    <scope>NUCLEOTIDE SEQUENCE</scope>
    <source>
        <strain evidence="1">2478</strain>
    </source>
</reference>
<proteinExistence type="predicted"/>
<name>A0A9D9ISN8_9BACT</name>